<dbReference type="KEGG" id="pmar:B0X71_16780"/>
<dbReference type="GO" id="GO:1904680">
    <property type="term" value="F:peptide transmembrane transporter activity"/>
    <property type="evidence" value="ECO:0007669"/>
    <property type="project" value="TreeGrafter"/>
</dbReference>
<comment type="similarity">
    <text evidence="2">Belongs to the bacterial solute-binding protein 5 family.</text>
</comment>
<dbReference type="EMBL" id="CP019640">
    <property type="protein sequence ID" value="AQQ54593.1"/>
    <property type="molecule type" value="Genomic_DNA"/>
</dbReference>
<dbReference type="Gene3D" id="3.10.105.10">
    <property type="entry name" value="Dipeptide-binding Protein, Domain 3"/>
    <property type="match status" value="1"/>
</dbReference>
<dbReference type="PIRSF" id="PIRSF002741">
    <property type="entry name" value="MppA"/>
    <property type="match status" value="1"/>
</dbReference>
<gene>
    <name evidence="8" type="ORF">B0X71_16780</name>
</gene>
<keyword evidence="9" id="KW-1185">Reference proteome</keyword>
<evidence type="ECO:0000256" key="2">
    <source>
        <dbReference type="ARBA" id="ARBA00005695"/>
    </source>
</evidence>
<dbReference type="InterPro" id="IPR039424">
    <property type="entry name" value="SBP_5"/>
</dbReference>
<sequence>MKKMLVGMTATLALSSVLAGCSGGAEEGQEGAAVSQEEVEQEITVNAMTEPPTLDPALSTDTTSFWILDHMFEGLYTQDKEGEAVLGVAEDVNISEDGTVYTFTIREDAVWSDGTPVTAENFEYAWKRVLDPATASAFAFYLYYIEGAEAYNKGEGSVEDVAINAVDERTLEVTLNSPLGYFDKLLTQRTFLPLKQEVVEADPNWAAGPETYISNGPFELTEWSHNEQVVIEKNEEYFNADQIDLQQITFEMVNDATTYYQMFKTDELDFIMTLPPDALDAEKDNPEFQSIPYYGTYMYMFNVEQEPFTNQKVRKAFAMAIDRESLTENVSRAGESPAYAMVPTGVTTPEGDFREEGGAYFEEDYEEAKRLLEEGMAEEGWDTLPEVTLMYNTSENHKKFAEAVQEMLKQNLGVEVQLANQEWKTYLETTEQGNFQMARMGWIGSFIDPVANLDYYLGDSPNNRTNWVNEDYDRLIAEAKVEQDEAKRFELLHQAEEILMTDLPFMPVYFYTNTYMTDSDIEDVAYYVNSYPSFKWAQVVPE</sequence>
<comment type="subcellular location">
    <subcellularLocation>
        <location evidence="1">Cell envelope</location>
    </subcellularLocation>
</comment>
<name>A0A1Q2L2G0_9BACL</name>
<reference evidence="8 9" key="1">
    <citation type="submission" date="2017-02" db="EMBL/GenBank/DDBJ databases">
        <title>The complete genomic sequence of a novel cold adapted crude oil-degrading bacterium Planococcus qaidamina Y42.</title>
        <authorList>
            <person name="Yang R."/>
        </authorList>
    </citation>
    <scope>NUCLEOTIDE SEQUENCE [LARGE SCALE GENOMIC DNA]</scope>
    <source>
        <strain evidence="8 9">Y42</strain>
    </source>
</reference>
<feature type="signal peptide" evidence="6">
    <location>
        <begin position="1"/>
        <end position="19"/>
    </location>
</feature>
<evidence type="ECO:0000256" key="5">
    <source>
        <dbReference type="ARBA" id="ARBA00022856"/>
    </source>
</evidence>
<dbReference type="InterPro" id="IPR030678">
    <property type="entry name" value="Peptide/Ni-bd"/>
</dbReference>
<evidence type="ECO:0000313" key="9">
    <source>
        <dbReference type="Proteomes" id="UP000188184"/>
    </source>
</evidence>
<evidence type="ECO:0000313" key="8">
    <source>
        <dbReference type="EMBL" id="AQQ54593.1"/>
    </source>
</evidence>
<proteinExistence type="inferred from homology"/>
<keyword evidence="5" id="KW-0571">Peptide transport</keyword>
<keyword evidence="4 6" id="KW-0732">Signal</keyword>
<evidence type="ECO:0000256" key="6">
    <source>
        <dbReference type="SAM" id="SignalP"/>
    </source>
</evidence>
<accession>A0A1Q2L2G0</accession>
<dbReference type="SUPFAM" id="SSF53850">
    <property type="entry name" value="Periplasmic binding protein-like II"/>
    <property type="match status" value="1"/>
</dbReference>
<dbReference type="GO" id="GO:0015833">
    <property type="term" value="P:peptide transport"/>
    <property type="evidence" value="ECO:0007669"/>
    <property type="project" value="UniProtKB-KW"/>
</dbReference>
<dbReference type="PANTHER" id="PTHR30290">
    <property type="entry name" value="PERIPLASMIC BINDING COMPONENT OF ABC TRANSPORTER"/>
    <property type="match status" value="1"/>
</dbReference>
<dbReference type="Pfam" id="PF00496">
    <property type="entry name" value="SBP_bac_5"/>
    <property type="match status" value="1"/>
</dbReference>
<evidence type="ECO:0000259" key="7">
    <source>
        <dbReference type="Pfam" id="PF00496"/>
    </source>
</evidence>
<evidence type="ECO:0000256" key="3">
    <source>
        <dbReference type="ARBA" id="ARBA00022448"/>
    </source>
</evidence>
<dbReference type="OrthoDB" id="9801912at2"/>
<dbReference type="GO" id="GO:0043190">
    <property type="term" value="C:ATP-binding cassette (ABC) transporter complex"/>
    <property type="evidence" value="ECO:0007669"/>
    <property type="project" value="InterPro"/>
</dbReference>
<evidence type="ECO:0000256" key="4">
    <source>
        <dbReference type="ARBA" id="ARBA00022729"/>
    </source>
</evidence>
<keyword evidence="3" id="KW-0813">Transport</keyword>
<dbReference type="Gene3D" id="3.90.76.10">
    <property type="entry name" value="Dipeptide-binding Protein, Domain 1"/>
    <property type="match status" value="1"/>
</dbReference>
<feature type="chain" id="PRO_5039575847" evidence="6">
    <location>
        <begin position="20"/>
        <end position="542"/>
    </location>
</feature>
<evidence type="ECO:0000256" key="1">
    <source>
        <dbReference type="ARBA" id="ARBA00004196"/>
    </source>
</evidence>
<dbReference type="AlphaFoldDB" id="A0A1Q2L2G0"/>
<protein>
    <submittedName>
        <fullName evidence="8">ABC transporter substrate-binding protein</fullName>
    </submittedName>
</protein>
<keyword evidence="5" id="KW-0653">Protein transport</keyword>
<feature type="domain" description="Solute-binding protein family 5" evidence="7">
    <location>
        <begin position="85"/>
        <end position="463"/>
    </location>
</feature>
<dbReference type="Gene3D" id="3.40.190.10">
    <property type="entry name" value="Periplasmic binding protein-like II"/>
    <property type="match status" value="1"/>
</dbReference>
<dbReference type="PANTHER" id="PTHR30290:SF79">
    <property type="entry name" value="DIPEPTIDE-BINDING PROTEIN DPPE"/>
    <property type="match status" value="1"/>
</dbReference>
<dbReference type="CDD" id="cd08504">
    <property type="entry name" value="PBP2_OppA"/>
    <property type="match status" value="1"/>
</dbReference>
<dbReference type="FunFam" id="3.90.76.10:FF:000001">
    <property type="entry name" value="Oligopeptide ABC transporter substrate-binding protein"/>
    <property type="match status" value="1"/>
</dbReference>
<dbReference type="FunFam" id="3.10.105.10:FF:000001">
    <property type="entry name" value="Oligopeptide ABC transporter, oligopeptide-binding protein"/>
    <property type="match status" value="1"/>
</dbReference>
<dbReference type="InterPro" id="IPR000914">
    <property type="entry name" value="SBP_5_dom"/>
</dbReference>
<dbReference type="GO" id="GO:0030288">
    <property type="term" value="C:outer membrane-bounded periplasmic space"/>
    <property type="evidence" value="ECO:0007669"/>
    <property type="project" value="UniProtKB-ARBA"/>
</dbReference>
<organism evidence="8 9">
    <name type="scientific">Planococcus lenghuensis</name>
    <dbReference type="NCBI Taxonomy" id="2213202"/>
    <lineage>
        <taxon>Bacteria</taxon>
        <taxon>Bacillati</taxon>
        <taxon>Bacillota</taxon>
        <taxon>Bacilli</taxon>
        <taxon>Bacillales</taxon>
        <taxon>Caryophanaceae</taxon>
        <taxon>Planococcus</taxon>
    </lineage>
</organism>
<dbReference type="RefSeq" id="WP_077590489.1">
    <property type="nucleotide sequence ID" value="NZ_CP019640.1"/>
</dbReference>
<dbReference type="Proteomes" id="UP000188184">
    <property type="component" value="Chromosome"/>
</dbReference>